<keyword evidence="4" id="KW-1185">Reference proteome</keyword>
<dbReference type="Proteomes" id="UP001302812">
    <property type="component" value="Unassembled WGS sequence"/>
</dbReference>
<sequence length="406" mass="45490">MLLQLTLLLASTGQVLSIPPRGSCQPFHPEPRSTHLDWNTPRPDDGGFLANRTDVHTEEFFNNPPIKRSSLPAQSVSAPLNPLLGRATPGQWENLNGNAIYHAAPASWGGSRLDVFYMHRDRKCKYKSRDRYDGGWSDWNDLGGSLDGPPACCSRKNDNYHVFCKGTDNQPWHRSYNPGSGWGPWQSMGGTMKHYPSTCSCGSKHVGIYVTAPDGQCWHRRYDEDRSGGWYSWENMGGFLDSAPKAVTWGEGHTSVYCKGDDGQAWHKKYENNAWGDWESLGGSLDGEPAACAWDGRMHIFVKGTDGACWHKAYRKGSGWGSWENMGGKLKPGRAPDVVVWKGKMELYITGDDNAVYRRVWENDKWTPGWENMGGNVDWKPSAVTWDDGRYEVYGTASDGSCRRCY</sequence>
<dbReference type="CDD" id="cd22954">
    <property type="entry name" value="PLL_lectin"/>
    <property type="match status" value="1"/>
</dbReference>
<evidence type="ECO:0000256" key="1">
    <source>
        <dbReference type="SAM" id="SignalP"/>
    </source>
</evidence>
<comment type="caution">
    <text evidence="3">The sequence shown here is derived from an EMBL/GenBank/DDBJ whole genome shotgun (WGS) entry which is preliminary data.</text>
</comment>
<protein>
    <submittedName>
        <fullName evidence="3">Fucose-specific lectin</fullName>
    </submittedName>
</protein>
<proteinExistence type="predicted"/>
<keyword evidence="1" id="KW-0732">Signal</keyword>
<organism evidence="3 4">
    <name type="scientific">Canariomyces notabilis</name>
    <dbReference type="NCBI Taxonomy" id="2074819"/>
    <lineage>
        <taxon>Eukaryota</taxon>
        <taxon>Fungi</taxon>
        <taxon>Dikarya</taxon>
        <taxon>Ascomycota</taxon>
        <taxon>Pezizomycotina</taxon>
        <taxon>Sordariomycetes</taxon>
        <taxon>Sordariomycetidae</taxon>
        <taxon>Sordariales</taxon>
        <taxon>Chaetomiaceae</taxon>
        <taxon>Canariomyces</taxon>
    </lineage>
</organism>
<evidence type="ECO:0000259" key="2">
    <source>
        <dbReference type="Pfam" id="PF26607"/>
    </source>
</evidence>
<dbReference type="Gene3D" id="2.120.10.70">
    <property type="entry name" value="Fucose-specific lectin"/>
    <property type="match status" value="2"/>
</dbReference>
<name>A0AAN6QBW7_9PEZI</name>
<dbReference type="RefSeq" id="XP_064664883.1">
    <property type="nucleotide sequence ID" value="XM_064816385.1"/>
</dbReference>
<reference evidence="3" key="1">
    <citation type="journal article" date="2023" name="Mol. Phylogenet. Evol.">
        <title>Genome-scale phylogeny and comparative genomics of the fungal order Sordariales.</title>
        <authorList>
            <person name="Hensen N."/>
            <person name="Bonometti L."/>
            <person name="Westerberg I."/>
            <person name="Brannstrom I.O."/>
            <person name="Guillou S."/>
            <person name="Cros-Aarteil S."/>
            <person name="Calhoun S."/>
            <person name="Haridas S."/>
            <person name="Kuo A."/>
            <person name="Mondo S."/>
            <person name="Pangilinan J."/>
            <person name="Riley R."/>
            <person name="LaButti K."/>
            <person name="Andreopoulos B."/>
            <person name="Lipzen A."/>
            <person name="Chen C."/>
            <person name="Yan M."/>
            <person name="Daum C."/>
            <person name="Ng V."/>
            <person name="Clum A."/>
            <person name="Steindorff A."/>
            <person name="Ohm R.A."/>
            <person name="Martin F."/>
            <person name="Silar P."/>
            <person name="Natvig D.O."/>
            <person name="Lalanne C."/>
            <person name="Gautier V."/>
            <person name="Ament-Velasquez S.L."/>
            <person name="Kruys A."/>
            <person name="Hutchinson M.I."/>
            <person name="Powell A.J."/>
            <person name="Barry K."/>
            <person name="Miller A.N."/>
            <person name="Grigoriev I.V."/>
            <person name="Debuchy R."/>
            <person name="Gladieux P."/>
            <person name="Hiltunen Thoren M."/>
            <person name="Johannesson H."/>
        </authorList>
    </citation>
    <scope>NUCLEOTIDE SEQUENCE</scope>
    <source>
        <strain evidence="3">CBS 508.74</strain>
    </source>
</reference>
<feature type="signal peptide" evidence="1">
    <location>
        <begin position="1"/>
        <end position="17"/>
    </location>
</feature>
<dbReference type="SUPFAM" id="SSF89372">
    <property type="entry name" value="Fucose-specific lectin"/>
    <property type="match status" value="2"/>
</dbReference>
<feature type="domain" description="PLL-like beta propeller" evidence="2">
    <location>
        <begin position="111"/>
        <end position="399"/>
    </location>
</feature>
<dbReference type="InterPro" id="IPR058502">
    <property type="entry name" value="PLL-like_beta-prop"/>
</dbReference>
<evidence type="ECO:0000313" key="4">
    <source>
        <dbReference type="Proteomes" id="UP001302812"/>
    </source>
</evidence>
<evidence type="ECO:0000313" key="3">
    <source>
        <dbReference type="EMBL" id="KAK4107313.1"/>
    </source>
</evidence>
<feature type="chain" id="PRO_5042954557" evidence="1">
    <location>
        <begin position="18"/>
        <end position="406"/>
    </location>
</feature>
<dbReference type="GeneID" id="89940510"/>
<accession>A0AAN6QBW7</accession>
<reference evidence="3" key="2">
    <citation type="submission" date="2023-05" db="EMBL/GenBank/DDBJ databases">
        <authorList>
            <consortium name="Lawrence Berkeley National Laboratory"/>
            <person name="Steindorff A."/>
            <person name="Hensen N."/>
            <person name="Bonometti L."/>
            <person name="Westerberg I."/>
            <person name="Brannstrom I.O."/>
            <person name="Guillou S."/>
            <person name="Cros-Aarteil S."/>
            <person name="Calhoun S."/>
            <person name="Haridas S."/>
            <person name="Kuo A."/>
            <person name="Mondo S."/>
            <person name="Pangilinan J."/>
            <person name="Riley R."/>
            <person name="Labutti K."/>
            <person name="Andreopoulos B."/>
            <person name="Lipzen A."/>
            <person name="Chen C."/>
            <person name="Yanf M."/>
            <person name="Daum C."/>
            <person name="Ng V."/>
            <person name="Clum A."/>
            <person name="Ohm R."/>
            <person name="Martin F."/>
            <person name="Silar P."/>
            <person name="Natvig D."/>
            <person name="Lalanne C."/>
            <person name="Gautier V."/>
            <person name="Ament-Velasquez S.L."/>
            <person name="Kruys A."/>
            <person name="Hutchinson M.I."/>
            <person name="Powell A.J."/>
            <person name="Barry K."/>
            <person name="Miller A.N."/>
            <person name="Grigoriev I.V."/>
            <person name="Debuchy R."/>
            <person name="Gladieux P."/>
            <person name="Thoren M.H."/>
            <person name="Johannesson H."/>
        </authorList>
    </citation>
    <scope>NUCLEOTIDE SEQUENCE</scope>
    <source>
        <strain evidence="3">CBS 508.74</strain>
    </source>
</reference>
<gene>
    <name evidence="3" type="ORF">N656DRAFT_785426</name>
</gene>
<dbReference type="EMBL" id="MU853376">
    <property type="protein sequence ID" value="KAK4107313.1"/>
    <property type="molecule type" value="Genomic_DNA"/>
</dbReference>
<dbReference type="Pfam" id="PF26607">
    <property type="entry name" value="DUF8189"/>
    <property type="match status" value="1"/>
</dbReference>
<dbReference type="AlphaFoldDB" id="A0AAN6QBW7"/>